<dbReference type="GeneID" id="112686790"/>
<feature type="compositionally biased region" description="Polar residues" evidence="1">
    <location>
        <begin position="436"/>
        <end position="447"/>
    </location>
</feature>
<name>A0A8B8FXC4_9HEMI</name>
<feature type="region of interest" description="Disordered" evidence="1">
    <location>
        <begin position="1034"/>
        <end position="1056"/>
    </location>
</feature>
<organism evidence="3 4">
    <name type="scientific">Sipha flava</name>
    <name type="common">yellow sugarcane aphid</name>
    <dbReference type="NCBI Taxonomy" id="143950"/>
    <lineage>
        <taxon>Eukaryota</taxon>
        <taxon>Metazoa</taxon>
        <taxon>Ecdysozoa</taxon>
        <taxon>Arthropoda</taxon>
        <taxon>Hexapoda</taxon>
        <taxon>Insecta</taxon>
        <taxon>Pterygota</taxon>
        <taxon>Neoptera</taxon>
        <taxon>Paraneoptera</taxon>
        <taxon>Hemiptera</taxon>
        <taxon>Sternorrhyncha</taxon>
        <taxon>Aphidomorpha</taxon>
        <taxon>Aphidoidea</taxon>
        <taxon>Aphididae</taxon>
        <taxon>Sipha</taxon>
    </lineage>
</organism>
<feature type="compositionally biased region" description="Pro residues" evidence="1">
    <location>
        <begin position="423"/>
        <end position="433"/>
    </location>
</feature>
<dbReference type="Gene3D" id="2.30.42.10">
    <property type="match status" value="1"/>
</dbReference>
<proteinExistence type="predicted"/>
<feature type="compositionally biased region" description="Acidic residues" evidence="1">
    <location>
        <begin position="916"/>
        <end position="929"/>
    </location>
</feature>
<feature type="compositionally biased region" description="Pro residues" evidence="1">
    <location>
        <begin position="328"/>
        <end position="338"/>
    </location>
</feature>
<evidence type="ECO:0000313" key="3">
    <source>
        <dbReference type="Proteomes" id="UP000694846"/>
    </source>
</evidence>
<dbReference type="PANTHER" id="PTHR48125">
    <property type="entry name" value="LP07818P1"/>
    <property type="match status" value="1"/>
</dbReference>
<feature type="region of interest" description="Disordered" evidence="1">
    <location>
        <begin position="307"/>
        <end position="362"/>
    </location>
</feature>
<dbReference type="SUPFAM" id="SSF50156">
    <property type="entry name" value="PDZ domain-like"/>
    <property type="match status" value="1"/>
</dbReference>
<feature type="compositionally biased region" description="Polar residues" evidence="1">
    <location>
        <begin position="663"/>
        <end position="677"/>
    </location>
</feature>
<feature type="compositionally biased region" description="Pro residues" evidence="1">
    <location>
        <begin position="348"/>
        <end position="358"/>
    </location>
</feature>
<keyword evidence="3" id="KW-1185">Reference proteome</keyword>
<evidence type="ECO:0000259" key="2">
    <source>
        <dbReference type="PROSITE" id="PS50106"/>
    </source>
</evidence>
<dbReference type="InterPro" id="IPR001478">
    <property type="entry name" value="PDZ"/>
</dbReference>
<evidence type="ECO:0000313" key="4">
    <source>
        <dbReference type="RefSeq" id="XP_025415001.1"/>
    </source>
</evidence>
<dbReference type="RefSeq" id="XP_025415001.1">
    <property type="nucleotide sequence ID" value="XM_025559216.1"/>
</dbReference>
<dbReference type="PANTHER" id="PTHR48125:SF12">
    <property type="entry name" value="AT HOOK TRANSCRIPTION FACTOR FAMILY-RELATED"/>
    <property type="match status" value="1"/>
</dbReference>
<feature type="compositionally biased region" description="Basic and acidic residues" evidence="1">
    <location>
        <begin position="405"/>
        <end position="418"/>
    </location>
</feature>
<gene>
    <name evidence="4" type="primary">LOC112686790</name>
</gene>
<sequence length="1118" mass="125587">MAQLLSIVFKKNDLYSSWGFQVCGGRDSWRPLTVRNVQTGTLACNYLNVGDRVLEIDSIDCYSLTESQAISFLRRPSNTIELLILKRRGENVVPPKRSSSCKALQHYNFPKSQSISESSFLPHHHNCNNNLDITDPEKDLHASNVSEEFLNQCSEESKKDLDSVPIKNHNNETLPFSNLRPPRNALQKDGEPLRLRSRSSSPQFWKFNSKISVTGFSNDCKHFWKKLEKCSMEDLSARRSPSPVRPASVAFYPKSPEPNIQLKADIVSPKKKVTFSNILLERNYLQMELPDLSPGSKVDEEFNKIYNSSKQDEPHQLGAKNVAGDMSTPPPPPAPPSPHSGKGTAQGGPPPPPPPPPMLHSGHIPAIRIKTELNGPREIPSTIQNAMATKDKKPFTYLPGGLDLSEIRSPRMQRRLERNAQTPPSPEHVPPKSPEYQQPQTKPNGNFEQKPMCNVRTSTDRVCLLPQVQHQPQLNKSPTPWMQKATQIQPNPAPWTQNKKEYIDQVDKEKERVVPMRVETNRQMSSQPMKNNIDHSYDTEPKQGRSFKVLQQITEPKSMYDGSQPYNSQSLPLSELRKMQLSDDDRSFMNRVKSQVDDDKFLHNETDPRYKGASIPSRSFRMLQTLTNSAPVPMDDNRPSEPINNYVSVKPIESKIYVPPSERPTSSEPQKYTGSSIPSRSFRMLQAMTGQNNEEEYDLQNRSLTPYSFLSPEFWQHYNYLKEFHDWHTGAYQLQQQPPQLQQKQQQQLQNLQHLLQVEKNVTQTDTAYIAHVLNTIDEEEACAEDEYKPNQATTLSSDCIENASDSECEVTVTITLPTKKAELKDRVVDIVDSPVDFWQQINDEGTAAISENGSEHYSVDIRQSQPSDGGEACVSNAVAVADSRCASGSQSCEYEKRLPTSDDQPCAVDAADTSASDDDDDEGSESSEDATRSPPGDDQPSYAVPVSVPTDVSHQRRNEEDADSGITGSSVNVTRQISEKDVNSRSIKYQRTCTHSRLFDFLHHDDGTKSNNSNNNSNKLLLQLQQSSTTASCTSGYSSAATTPSTPSVGSKSRYESDLSRAEYDSYYKSWEYACPYFGYDILPSKAFKTLLQRDGFAVTAAAKFKCPKIPAEENES</sequence>
<dbReference type="AlphaFoldDB" id="A0A8B8FXC4"/>
<dbReference type="Pfam" id="PF00595">
    <property type="entry name" value="PDZ"/>
    <property type="match status" value="1"/>
</dbReference>
<dbReference type="InterPro" id="IPR036034">
    <property type="entry name" value="PDZ_sf"/>
</dbReference>
<feature type="compositionally biased region" description="Low complexity" evidence="1">
    <location>
        <begin position="1034"/>
        <end position="1052"/>
    </location>
</feature>
<feature type="region of interest" description="Disordered" evidence="1">
    <location>
        <begin position="657"/>
        <end position="677"/>
    </location>
</feature>
<feature type="region of interest" description="Disordered" evidence="1">
    <location>
        <begin position="383"/>
        <end position="454"/>
    </location>
</feature>
<feature type="region of interest" description="Disordered" evidence="1">
    <location>
        <begin position="172"/>
        <end position="195"/>
    </location>
</feature>
<feature type="region of interest" description="Disordered" evidence="1">
    <location>
        <begin position="896"/>
        <end position="989"/>
    </location>
</feature>
<feature type="compositionally biased region" description="Polar residues" evidence="1">
    <location>
        <begin position="967"/>
        <end position="977"/>
    </location>
</feature>
<dbReference type="Proteomes" id="UP000694846">
    <property type="component" value="Unplaced"/>
</dbReference>
<dbReference type="OrthoDB" id="6107953at2759"/>
<accession>A0A8B8FXC4</accession>
<evidence type="ECO:0000256" key="1">
    <source>
        <dbReference type="SAM" id="MobiDB-lite"/>
    </source>
</evidence>
<dbReference type="PROSITE" id="PS50106">
    <property type="entry name" value="PDZ"/>
    <property type="match status" value="1"/>
</dbReference>
<feature type="domain" description="PDZ" evidence="2">
    <location>
        <begin position="6"/>
        <end position="88"/>
    </location>
</feature>
<dbReference type="SMART" id="SM00228">
    <property type="entry name" value="PDZ"/>
    <property type="match status" value="1"/>
</dbReference>
<reference evidence="4" key="1">
    <citation type="submission" date="2025-08" db="UniProtKB">
        <authorList>
            <consortium name="RefSeq"/>
        </authorList>
    </citation>
    <scope>IDENTIFICATION</scope>
    <source>
        <tissue evidence="4">Whole body</tissue>
    </source>
</reference>
<protein>
    <submittedName>
        <fullName evidence="4">Uncharacterized protein LOC112686790 isoform X1</fullName>
    </submittedName>
</protein>